<evidence type="ECO:0000313" key="2">
    <source>
        <dbReference type="Proteomes" id="UP000662783"/>
    </source>
</evidence>
<dbReference type="AlphaFoldDB" id="A0A974WJB3"/>
<name>A0A974WJB3_9BACT</name>
<dbReference type="RefSeq" id="WP_205722772.1">
    <property type="nucleotide sequence ID" value="NZ_CP070608.1"/>
</dbReference>
<organism evidence="1 2">
    <name type="scientific">Fulvivirga lutea</name>
    <dbReference type="NCBI Taxonomy" id="2810512"/>
    <lineage>
        <taxon>Bacteria</taxon>
        <taxon>Pseudomonadati</taxon>
        <taxon>Bacteroidota</taxon>
        <taxon>Cytophagia</taxon>
        <taxon>Cytophagales</taxon>
        <taxon>Fulvivirgaceae</taxon>
        <taxon>Fulvivirga</taxon>
    </lineage>
</organism>
<evidence type="ECO:0000313" key="1">
    <source>
        <dbReference type="EMBL" id="QSE98257.1"/>
    </source>
</evidence>
<protein>
    <submittedName>
        <fullName evidence="1">Uncharacterized protein</fullName>
    </submittedName>
</protein>
<accession>A0A974WJB3</accession>
<dbReference type="KEGG" id="fuv:JR347_04035"/>
<keyword evidence="2" id="KW-1185">Reference proteome</keyword>
<dbReference type="EMBL" id="CP070608">
    <property type="protein sequence ID" value="QSE98257.1"/>
    <property type="molecule type" value="Genomic_DNA"/>
</dbReference>
<reference evidence="1" key="1">
    <citation type="submission" date="2021-02" db="EMBL/GenBank/DDBJ databases">
        <title>Fulvivirga sp. S481 isolated from sea water.</title>
        <authorList>
            <person name="Bae S.S."/>
            <person name="Baek K."/>
        </authorList>
    </citation>
    <scope>NUCLEOTIDE SEQUENCE</scope>
    <source>
        <strain evidence="1">S481</strain>
    </source>
</reference>
<proteinExistence type="predicted"/>
<sequence>MVDNYLLLLKNFGGKHVGNKEQQKFARAKLITTLDSSNEVISFADTKVYQVSIEDFENM</sequence>
<gene>
    <name evidence="1" type="ORF">JR347_04035</name>
</gene>
<dbReference type="Proteomes" id="UP000662783">
    <property type="component" value="Chromosome"/>
</dbReference>